<keyword evidence="3" id="KW-1185">Reference proteome</keyword>
<sequence>MNHFSIAFYNTENFFDTNDDEFKHDVDFTPNGRKKWTENRYRIKVKKIGQAISQLGLAETGNPPLFVGLAEVENANVLNDLIHSEFLEEFKYEFIHFESLDERGIDTALIYRSDLIHPLKVEALQNTYPEFGDPTDFTRDVLYVQFDLEGHLIHTFVMHLPSRRDDDVNRDFRNLILNKIRSRMDEIYAEESDPYIILMGDMNGNPDDLDAVDILKTRDVNQMEPHELYNPMFELRKNTGSLKHAGKWILFDQILFSHAFFQSMSGIVCLKTDVFKDKLIQDNDRRFSGSPFRTYAGNRYLGGYSDHFPVYAILNY</sequence>
<dbReference type="PANTHER" id="PTHR42834:SF1">
    <property type="entry name" value="ENDONUCLEASE_EXONUCLEASE_PHOSPHATASE FAMILY PROTEIN (AFU_ORTHOLOGUE AFUA_3G09210)"/>
    <property type="match status" value="1"/>
</dbReference>
<organism evidence="2 3">
    <name type="scientific">Moheibacter sediminis</name>
    <dbReference type="NCBI Taxonomy" id="1434700"/>
    <lineage>
        <taxon>Bacteria</taxon>
        <taxon>Pseudomonadati</taxon>
        <taxon>Bacteroidota</taxon>
        <taxon>Flavobacteriia</taxon>
        <taxon>Flavobacteriales</taxon>
        <taxon>Weeksellaceae</taxon>
        <taxon>Moheibacter</taxon>
    </lineage>
</organism>
<feature type="domain" description="Endonuclease/exonuclease/phosphatase" evidence="1">
    <location>
        <begin position="5"/>
        <end position="314"/>
    </location>
</feature>
<dbReference type="RefSeq" id="WP_084017670.1">
    <property type="nucleotide sequence ID" value="NZ_FWXS01000006.1"/>
</dbReference>
<dbReference type="InterPro" id="IPR036691">
    <property type="entry name" value="Endo/exonu/phosph_ase_sf"/>
</dbReference>
<dbReference type="InterPro" id="IPR005135">
    <property type="entry name" value="Endo/exonuclease/phosphatase"/>
</dbReference>
<dbReference type="Pfam" id="PF19580">
    <property type="entry name" value="Exo_endo_phos_3"/>
    <property type="match status" value="1"/>
</dbReference>
<evidence type="ECO:0000313" key="2">
    <source>
        <dbReference type="EMBL" id="SMC72570.1"/>
    </source>
</evidence>
<dbReference type="PANTHER" id="PTHR42834">
    <property type="entry name" value="ENDONUCLEASE/EXONUCLEASE/PHOSPHATASE FAMILY PROTEIN (AFU_ORTHOLOGUE AFUA_3G09210)"/>
    <property type="match status" value="1"/>
</dbReference>
<proteinExistence type="predicted"/>
<dbReference type="Proteomes" id="UP000192393">
    <property type="component" value="Unassembled WGS sequence"/>
</dbReference>
<evidence type="ECO:0000259" key="1">
    <source>
        <dbReference type="Pfam" id="PF19580"/>
    </source>
</evidence>
<dbReference type="GO" id="GO:0003824">
    <property type="term" value="F:catalytic activity"/>
    <property type="evidence" value="ECO:0007669"/>
    <property type="project" value="InterPro"/>
</dbReference>
<dbReference type="EMBL" id="FWXS01000006">
    <property type="protein sequence ID" value="SMC72570.1"/>
    <property type="molecule type" value="Genomic_DNA"/>
</dbReference>
<gene>
    <name evidence="2" type="ORF">SAMN06296427_106193</name>
</gene>
<reference evidence="2 3" key="1">
    <citation type="submission" date="2017-04" db="EMBL/GenBank/DDBJ databases">
        <authorList>
            <person name="Afonso C.L."/>
            <person name="Miller P.J."/>
            <person name="Scott M.A."/>
            <person name="Spackman E."/>
            <person name="Goraichik I."/>
            <person name="Dimitrov K.M."/>
            <person name="Suarez D.L."/>
            <person name="Swayne D.E."/>
        </authorList>
    </citation>
    <scope>NUCLEOTIDE SEQUENCE [LARGE SCALE GENOMIC DNA]</scope>
    <source>
        <strain evidence="2 3">CGMCC 1.12708</strain>
    </source>
</reference>
<dbReference type="Gene3D" id="3.60.10.10">
    <property type="entry name" value="Endonuclease/exonuclease/phosphatase"/>
    <property type="match status" value="1"/>
</dbReference>
<accession>A0A1W2BII2</accession>
<dbReference type="SUPFAM" id="SSF56219">
    <property type="entry name" value="DNase I-like"/>
    <property type="match status" value="1"/>
</dbReference>
<protein>
    <recommendedName>
        <fullName evidence="1">Endonuclease/exonuclease/phosphatase domain-containing protein</fullName>
    </recommendedName>
</protein>
<dbReference type="STRING" id="1434700.SAMN06296427_106193"/>
<dbReference type="OrthoDB" id="9802724at2"/>
<name>A0A1W2BII2_9FLAO</name>
<dbReference type="AlphaFoldDB" id="A0A1W2BII2"/>
<evidence type="ECO:0000313" key="3">
    <source>
        <dbReference type="Proteomes" id="UP000192393"/>
    </source>
</evidence>